<gene>
    <name evidence="3" type="ORF">QN277_003234</name>
</gene>
<name>A0AAE1MH71_9FABA</name>
<keyword evidence="2" id="KW-1133">Transmembrane helix</keyword>
<keyword evidence="2" id="KW-0472">Membrane</keyword>
<feature type="compositionally biased region" description="Polar residues" evidence="1">
    <location>
        <begin position="98"/>
        <end position="110"/>
    </location>
</feature>
<dbReference type="Proteomes" id="UP001293593">
    <property type="component" value="Unassembled WGS sequence"/>
</dbReference>
<organism evidence="3 4">
    <name type="scientific">Acacia crassicarpa</name>
    <name type="common">northern wattle</name>
    <dbReference type="NCBI Taxonomy" id="499986"/>
    <lineage>
        <taxon>Eukaryota</taxon>
        <taxon>Viridiplantae</taxon>
        <taxon>Streptophyta</taxon>
        <taxon>Embryophyta</taxon>
        <taxon>Tracheophyta</taxon>
        <taxon>Spermatophyta</taxon>
        <taxon>Magnoliopsida</taxon>
        <taxon>eudicotyledons</taxon>
        <taxon>Gunneridae</taxon>
        <taxon>Pentapetalae</taxon>
        <taxon>rosids</taxon>
        <taxon>fabids</taxon>
        <taxon>Fabales</taxon>
        <taxon>Fabaceae</taxon>
        <taxon>Caesalpinioideae</taxon>
        <taxon>mimosoid clade</taxon>
        <taxon>Acacieae</taxon>
        <taxon>Acacia</taxon>
    </lineage>
</organism>
<evidence type="ECO:0000313" key="4">
    <source>
        <dbReference type="Proteomes" id="UP001293593"/>
    </source>
</evidence>
<accession>A0AAE1MH71</accession>
<keyword evidence="2" id="KW-0812">Transmembrane</keyword>
<feature type="transmembrane region" description="Helical" evidence="2">
    <location>
        <begin position="6"/>
        <end position="26"/>
    </location>
</feature>
<keyword evidence="4" id="KW-1185">Reference proteome</keyword>
<evidence type="ECO:0000256" key="2">
    <source>
        <dbReference type="SAM" id="Phobius"/>
    </source>
</evidence>
<proteinExistence type="predicted"/>
<dbReference type="EMBL" id="JAWXYG010000010">
    <property type="protein sequence ID" value="KAK4260066.1"/>
    <property type="molecule type" value="Genomic_DNA"/>
</dbReference>
<dbReference type="AlphaFoldDB" id="A0AAE1MH71"/>
<feature type="compositionally biased region" description="Basic and acidic residues" evidence="1">
    <location>
        <begin position="78"/>
        <end position="93"/>
    </location>
</feature>
<feature type="region of interest" description="Disordered" evidence="1">
    <location>
        <begin position="46"/>
        <end position="132"/>
    </location>
</feature>
<protein>
    <submittedName>
        <fullName evidence="3">Uncharacterized protein</fullName>
    </submittedName>
</protein>
<evidence type="ECO:0000313" key="3">
    <source>
        <dbReference type="EMBL" id="KAK4260066.1"/>
    </source>
</evidence>
<evidence type="ECO:0000256" key="1">
    <source>
        <dbReference type="SAM" id="MobiDB-lite"/>
    </source>
</evidence>
<comment type="caution">
    <text evidence="3">The sequence shown here is derived from an EMBL/GenBank/DDBJ whole genome shotgun (WGS) entry which is preliminary data.</text>
</comment>
<sequence length="132" mass="14651">MGQFQAIHRYLAIVIVLIIACHEIVITHGRQIRALKKNVATRTNQHIDGVPEDSNGDQVNAHRPTTPGNSPGIGHYRRSGEDNNKDMKTKVHDVALQSPPNVEYSLTQESSKTDFRPTVPNFNSGIGRETKT</sequence>
<reference evidence="3" key="1">
    <citation type="submission" date="2023-10" db="EMBL/GenBank/DDBJ databases">
        <title>Chromosome-level genome of the transformable northern wattle, Acacia crassicarpa.</title>
        <authorList>
            <person name="Massaro I."/>
            <person name="Sinha N.R."/>
            <person name="Poethig S."/>
            <person name="Leichty A.R."/>
        </authorList>
    </citation>
    <scope>NUCLEOTIDE SEQUENCE</scope>
    <source>
        <strain evidence="3">Acra3RX</strain>
        <tissue evidence="3">Leaf</tissue>
    </source>
</reference>